<dbReference type="Proteomes" id="UP000030004">
    <property type="component" value="Unassembled WGS sequence"/>
</dbReference>
<feature type="binding site" evidence="5">
    <location>
        <position position="280"/>
    </location>
    <ligand>
        <name>S-adenosyl-L-methionine</name>
        <dbReference type="ChEBI" id="CHEBI:59789"/>
    </ligand>
</feature>
<keyword evidence="4 5" id="KW-0694">RNA-binding</keyword>
<comment type="caution">
    <text evidence="7">The sequence shown here is derived from an EMBL/GenBank/DDBJ whole genome shotgun (WGS) entry which is preliminary data.</text>
</comment>
<keyword evidence="1 5" id="KW-0489">Methyltransferase</keyword>
<sequence length="395" mass="41902">MTPAARIAAAAEILDDILEGAPAEKALTGWARRSRFAGSKDRAAIRDHVFDALRCRRSFGLLGGAETGRALLLGQTIADGREPSDIFTGEGHAPAPLSPEEEALVARDPAQALSDAPRAVACDMPDWVWPMLDASLPGQAEEVARNLRHRAPVFLRVNLRKTDPARAIADLAEDGIVAEPHPLAETALILTEGARKVAQSGPYQDGHVELQDAASQAVVASLPLADGLRVLDYCAGGGGKTLAMAGRADAEFTAHDALPARMKDLPDRAARAGVQVNVTDRPDGPYDIVLCDVPCSGSGAWRRSPDGKWRLTEAGFADLLGTQSEILDLAALLVAPGGVLAYATCSVLAPENRDQVEAFLSRHPEWELTTDMQWLPTDGGDGFYLAQLTRSGVTS</sequence>
<dbReference type="Gene3D" id="3.40.50.150">
    <property type="entry name" value="Vaccinia Virus protein VP39"/>
    <property type="match status" value="1"/>
</dbReference>
<dbReference type="Pfam" id="PF01189">
    <property type="entry name" value="Methyltr_RsmB-F"/>
    <property type="match status" value="1"/>
</dbReference>
<dbReference type="CDD" id="cd02440">
    <property type="entry name" value="AdoMet_MTases"/>
    <property type="match status" value="1"/>
</dbReference>
<evidence type="ECO:0000256" key="5">
    <source>
        <dbReference type="PROSITE-ProRule" id="PRU01023"/>
    </source>
</evidence>
<evidence type="ECO:0000313" key="7">
    <source>
        <dbReference type="EMBL" id="KGM47871.1"/>
    </source>
</evidence>
<dbReference type="EMBL" id="AQQX01000007">
    <property type="protein sequence ID" value="KGM47871.1"/>
    <property type="molecule type" value="Genomic_DNA"/>
</dbReference>
<dbReference type="GO" id="GO:0001510">
    <property type="term" value="P:RNA methylation"/>
    <property type="evidence" value="ECO:0007669"/>
    <property type="project" value="InterPro"/>
</dbReference>
<organism evidence="7 8">
    <name type="scientific">Pseudooceanicola atlanticus</name>
    <dbReference type="NCBI Taxonomy" id="1461694"/>
    <lineage>
        <taxon>Bacteria</taxon>
        <taxon>Pseudomonadati</taxon>
        <taxon>Pseudomonadota</taxon>
        <taxon>Alphaproteobacteria</taxon>
        <taxon>Rhodobacterales</taxon>
        <taxon>Paracoccaceae</taxon>
        <taxon>Pseudooceanicola</taxon>
    </lineage>
</organism>
<dbReference type="PRINTS" id="PR02008">
    <property type="entry name" value="RCMTFAMILY"/>
</dbReference>
<dbReference type="InterPro" id="IPR054728">
    <property type="entry name" value="RsmB-like_ferredoxin"/>
</dbReference>
<name>A0A0A0EAC4_9RHOB</name>
<evidence type="ECO:0000256" key="2">
    <source>
        <dbReference type="ARBA" id="ARBA00022679"/>
    </source>
</evidence>
<feature type="binding site" evidence="5">
    <location>
        <position position="256"/>
    </location>
    <ligand>
        <name>S-adenosyl-L-methionine</name>
        <dbReference type="ChEBI" id="CHEBI:59789"/>
    </ligand>
</feature>
<dbReference type="GO" id="GO:0003723">
    <property type="term" value="F:RNA binding"/>
    <property type="evidence" value="ECO:0007669"/>
    <property type="project" value="UniProtKB-UniRule"/>
</dbReference>
<dbReference type="InterPro" id="IPR049560">
    <property type="entry name" value="MeTrfase_RsmB-F_NOP2_cat"/>
</dbReference>
<proteinExistence type="inferred from homology"/>
<dbReference type="InterPro" id="IPR023267">
    <property type="entry name" value="RCMT"/>
</dbReference>
<keyword evidence="3 5" id="KW-0949">S-adenosyl-L-methionine</keyword>
<reference evidence="7 8" key="1">
    <citation type="journal article" date="2015" name="Antonie Van Leeuwenhoek">
        <title>Pseudooceanicola atlanticus gen. nov. sp. nov., isolated from surface seawater of the Atlantic Ocean and reclassification of Oceanicola batsensis, Oceanicola marinus, Oceanicola nitratireducens, Oceanicola nanhaiensis, Oceanicola antarcticus and Oceanicola flagellatus, as Pseudooceanicola batsensis comb. nov., Pseudooceanicola marinus comb. nov., Pseudooceanicola nitratireducens comb. nov., Pseudooceanicola nanhaiensis comb. nov., Pseudooceanicola antarcticus comb. nov., and Pseudooceanicola flagellatus comb. nov.</title>
        <authorList>
            <person name="Lai Q."/>
            <person name="Li G."/>
            <person name="Liu X."/>
            <person name="Du Y."/>
            <person name="Sun F."/>
            <person name="Shao Z."/>
        </authorList>
    </citation>
    <scope>NUCLEOTIDE SEQUENCE [LARGE SCALE GENOMIC DNA]</scope>
    <source>
        <strain evidence="7 8">22II-s11g</strain>
    </source>
</reference>
<dbReference type="OrthoDB" id="9810297at2"/>
<evidence type="ECO:0000256" key="4">
    <source>
        <dbReference type="ARBA" id="ARBA00022884"/>
    </source>
</evidence>
<feature type="binding site" evidence="5">
    <location>
        <position position="292"/>
    </location>
    <ligand>
        <name>S-adenosyl-L-methionine</name>
        <dbReference type="ChEBI" id="CHEBI:59789"/>
    </ligand>
</feature>
<dbReference type="SUPFAM" id="SSF53335">
    <property type="entry name" value="S-adenosyl-L-methionine-dependent methyltransferases"/>
    <property type="match status" value="1"/>
</dbReference>
<evidence type="ECO:0000313" key="8">
    <source>
        <dbReference type="Proteomes" id="UP000030004"/>
    </source>
</evidence>
<dbReference type="Gene3D" id="3.30.70.1170">
    <property type="entry name" value="Sun protein, domain 3"/>
    <property type="match status" value="1"/>
</dbReference>
<dbReference type="AlphaFoldDB" id="A0A0A0EAC4"/>
<protein>
    <submittedName>
        <fullName evidence="7">SAM-dependent methlyltransferase</fullName>
    </submittedName>
</protein>
<dbReference type="InterPro" id="IPR029063">
    <property type="entry name" value="SAM-dependent_MTases_sf"/>
</dbReference>
<dbReference type="PANTHER" id="PTHR22807:SF53">
    <property type="entry name" value="RIBOSOMAL RNA SMALL SUBUNIT METHYLTRANSFERASE B-RELATED"/>
    <property type="match status" value="1"/>
</dbReference>
<dbReference type="GO" id="GO:0008173">
    <property type="term" value="F:RNA methyltransferase activity"/>
    <property type="evidence" value="ECO:0007669"/>
    <property type="project" value="InterPro"/>
</dbReference>
<gene>
    <name evidence="7" type="ORF">ATO9_16335</name>
</gene>
<evidence type="ECO:0000259" key="6">
    <source>
        <dbReference type="PROSITE" id="PS51686"/>
    </source>
</evidence>
<dbReference type="PANTHER" id="PTHR22807">
    <property type="entry name" value="NOP2 YEAST -RELATED NOL1/NOP2/FMU SUN DOMAIN-CONTAINING"/>
    <property type="match status" value="1"/>
</dbReference>
<keyword evidence="2 5" id="KW-0808">Transferase</keyword>
<comment type="caution">
    <text evidence="5">Lacks conserved residue(s) required for the propagation of feature annotation.</text>
</comment>
<keyword evidence="8" id="KW-1185">Reference proteome</keyword>
<dbReference type="RefSeq" id="WP_043751454.1">
    <property type="nucleotide sequence ID" value="NZ_AQQX01000007.1"/>
</dbReference>
<dbReference type="Pfam" id="PF22458">
    <property type="entry name" value="RsmF-B_ferredox"/>
    <property type="match status" value="1"/>
</dbReference>
<dbReference type="InterPro" id="IPR001678">
    <property type="entry name" value="MeTrfase_RsmB-F_NOP2_dom"/>
</dbReference>
<dbReference type="PROSITE" id="PS51686">
    <property type="entry name" value="SAM_MT_RSMB_NOP"/>
    <property type="match status" value="1"/>
</dbReference>
<dbReference type="STRING" id="1461694.ATO9_16335"/>
<feature type="active site" description="Nucleophile" evidence="5">
    <location>
        <position position="345"/>
    </location>
</feature>
<feature type="domain" description="SAM-dependent MTase RsmB/NOP-type" evidence="6">
    <location>
        <begin position="143"/>
        <end position="395"/>
    </location>
</feature>
<evidence type="ECO:0000256" key="1">
    <source>
        <dbReference type="ARBA" id="ARBA00022603"/>
    </source>
</evidence>
<accession>A0A0A0EAC4</accession>
<evidence type="ECO:0000256" key="3">
    <source>
        <dbReference type="ARBA" id="ARBA00022691"/>
    </source>
</evidence>
<dbReference type="eggNOG" id="COG0144">
    <property type="taxonomic scope" value="Bacteria"/>
</dbReference>
<comment type="similarity">
    <text evidence="5">Belongs to the class I-like SAM-binding methyltransferase superfamily. RsmB/NOP family.</text>
</comment>